<keyword evidence="1" id="KW-0812">Transmembrane</keyword>
<gene>
    <name evidence="2" type="ORF">DPMN_037224</name>
</gene>
<accession>A0A9D4MC95</accession>
<comment type="caution">
    <text evidence="2">The sequence shown here is derived from an EMBL/GenBank/DDBJ whole genome shotgun (WGS) entry which is preliminary data.</text>
</comment>
<dbReference type="EMBL" id="JAIWYP010000002">
    <property type="protein sequence ID" value="KAH3873983.1"/>
    <property type="molecule type" value="Genomic_DNA"/>
</dbReference>
<keyword evidence="1" id="KW-0472">Membrane</keyword>
<reference evidence="2" key="2">
    <citation type="submission" date="2020-11" db="EMBL/GenBank/DDBJ databases">
        <authorList>
            <person name="McCartney M.A."/>
            <person name="Auch B."/>
            <person name="Kono T."/>
            <person name="Mallez S."/>
            <person name="Becker A."/>
            <person name="Gohl D.M."/>
            <person name="Silverstein K.A.T."/>
            <person name="Koren S."/>
            <person name="Bechman K.B."/>
            <person name="Herman A."/>
            <person name="Abrahante J.E."/>
            <person name="Garbe J."/>
        </authorList>
    </citation>
    <scope>NUCLEOTIDE SEQUENCE</scope>
    <source>
        <strain evidence="2">Duluth1</strain>
        <tissue evidence="2">Whole animal</tissue>
    </source>
</reference>
<proteinExistence type="predicted"/>
<feature type="transmembrane region" description="Helical" evidence="1">
    <location>
        <begin position="6"/>
        <end position="27"/>
    </location>
</feature>
<evidence type="ECO:0000313" key="3">
    <source>
        <dbReference type="Proteomes" id="UP000828390"/>
    </source>
</evidence>
<evidence type="ECO:0000256" key="1">
    <source>
        <dbReference type="SAM" id="Phobius"/>
    </source>
</evidence>
<dbReference type="AlphaFoldDB" id="A0A9D4MC95"/>
<name>A0A9D4MC95_DREPO</name>
<keyword evidence="1" id="KW-1133">Transmembrane helix</keyword>
<reference evidence="2" key="1">
    <citation type="journal article" date="2019" name="bioRxiv">
        <title>The Genome of the Zebra Mussel, Dreissena polymorpha: A Resource for Invasive Species Research.</title>
        <authorList>
            <person name="McCartney M.A."/>
            <person name="Auch B."/>
            <person name="Kono T."/>
            <person name="Mallez S."/>
            <person name="Zhang Y."/>
            <person name="Obille A."/>
            <person name="Becker A."/>
            <person name="Abrahante J.E."/>
            <person name="Garbe J."/>
            <person name="Badalamenti J.P."/>
            <person name="Herman A."/>
            <person name="Mangelson H."/>
            <person name="Liachko I."/>
            <person name="Sullivan S."/>
            <person name="Sone E.D."/>
            <person name="Koren S."/>
            <person name="Silverstein K.A.T."/>
            <person name="Beckman K.B."/>
            <person name="Gohl D.M."/>
        </authorList>
    </citation>
    <scope>NUCLEOTIDE SEQUENCE</scope>
    <source>
        <strain evidence="2">Duluth1</strain>
        <tissue evidence="2">Whole animal</tissue>
    </source>
</reference>
<protein>
    <submittedName>
        <fullName evidence="2">Uncharacterized protein</fullName>
    </submittedName>
</protein>
<dbReference type="Proteomes" id="UP000828390">
    <property type="component" value="Unassembled WGS sequence"/>
</dbReference>
<sequence length="63" mass="6824">MLLPVIIIPAAASVVLVTSLAMCLCHLKARRNLKSASDGNVRDVTRFIHRQIVTTDAVKPSLV</sequence>
<organism evidence="2 3">
    <name type="scientific">Dreissena polymorpha</name>
    <name type="common">Zebra mussel</name>
    <name type="synonym">Mytilus polymorpha</name>
    <dbReference type="NCBI Taxonomy" id="45954"/>
    <lineage>
        <taxon>Eukaryota</taxon>
        <taxon>Metazoa</taxon>
        <taxon>Spiralia</taxon>
        <taxon>Lophotrochozoa</taxon>
        <taxon>Mollusca</taxon>
        <taxon>Bivalvia</taxon>
        <taxon>Autobranchia</taxon>
        <taxon>Heteroconchia</taxon>
        <taxon>Euheterodonta</taxon>
        <taxon>Imparidentia</taxon>
        <taxon>Neoheterodontei</taxon>
        <taxon>Myida</taxon>
        <taxon>Dreissenoidea</taxon>
        <taxon>Dreissenidae</taxon>
        <taxon>Dreissena</taxon>
    </lineage>
</organism>
<keyword evidence="3" id="KW-1185">Reference proteome</keyword>
<evidence type="ECO:0000313" key="2">
    <source>
        <dbReference type="EMBL" id="KAH3873983.1"/>
    </source>
</evidence>